<name>A0A7I7PCH8_9MYCO</name>
<dbReference type="Proteomes" id="UP000466894">
    <property type="component" value="Chromosome"/>
</dbReference>
<dbReference type="KEGG" id="mnv:MNVI_16390"/>
<dbReference type="InterPro" id="IPR006442">
    <property type="entry name" value="Antitoxin_Phd/YefM"/>
</dbReference>
<evidence type="ECO:0000313" key="5">
    <source>
        <dbReference type="EMBL" id="ORB13723.1"/>
    </source>
</evidence>
<evidence type="ECO:0000256" key="1">
    <source>
        <dbReference type="ARBA" id="ARBA00009981"/>
    </source>
</evidence>
<reference evidence="5 6" key="1">
    <citation type="submission" date="2017-02" db="EMBL/GenBank/DDBJ databases">
        <title>The new phylogeny of genus Mycobacterium.</title>
        <authorList>
            <person name="Tortoli E."/>
            <person name="Trovato A."/>
            <person name="Cirillo D.M."/>
        </authorList>
    </citation>
    <scope>NUCLEOTIDE SEQUENCE [LARGE SCALE GENOMIC DNA]</scope>
    <source>
        <strain evidence="5 6">DSM 45145</strain>
    </source>
</reference>
<evidence type="ECO:0000313" key="4">
    <source>
        <dbReference type="EMBL" id="BBY06321.1"/>
    </source>
</evidence>
<dbReference type="PANTHER" id="PTHR35377:SF5">
    <property type="entry name" value="ANTITOXIN VAPB46"/>
    <property type="match status" value="1"/>
</dbReference>
<dbReference type="InterPro" id="IPR036165">
    <property type="entry name" value="YefM-like_sf"/>
</dbReference>
<feature type="compositionally biased region" description="Basic and acidic residues" evidence="3">
    <location>
        <begin position="82"/>
        <end position="91"/>
    </location>
</feature>
<reference evidence="4 7" key="2">
    <citation type="journal article" date="2019" name="Emerg. Microbes Infect.">
        <title>Comprehensive subspecies identification of 175 nontuberculous mycobacteria species based on 7547 genomic profiles.</title>
        <authorList>
            <person name="Matsumoto Y."/>
            <person name="Kinjo T."/>
            <person name="Motooka D."/>
            <person name="Nabeya D."/>
            <person name="Jung N."/>
            <person name="Uechi K."/>
            <person name="Horii T."/>
            <person name="Iida T."/>
            <person name="Fujita J."/>
            <person name="Nakamura S."/>
        </authorList>
    </citation>
    <scope>NUCLEOTIDE SEQUENCE [LARGE SCALE GENOMIC DNA]</scope>
    <source>
        <strain evidence="4 7">JCM 16367</strain>
    </source>
</reference>
<accession>A0A7I7PCH8</accession>
<organism evidence="4 7">
    <name type="scientific">Mycobacterium noviomagense</name>
    <dbReference type="NCBI Taxonomy" id="459858"/>
    <lineage>
        <taxon>Bacteria</taxon>
        <taxon>Bacillati</taxon>
        <taxon>Actinomycetota</taxon>
        <taxon>Actinomycetes</taxon>
        <taxon>Mycobacteriales</taxon>
        <taxon>Mycobacteriaceae</taxon>
        <taxon>Mycobacterium</taxon>
    </lineage>
</organism>
<feature type="region of interest" description="Disordered" evidence="3">
    <location>
        <begin position="66"/>
        <end position="91"/>
    </location>
</feature>
<dbReference type="SUPFAM" id="SSF143120">
    <property type="entry name" value="YefM-like"/>
    <property type="match status" value="1"/>
</dbReference>
<dbReference type="EMBL" id="MVIC01000022">
    <property type="protein sequence ID" value="ORB13723.1"/>
    <property type="molecule type" value="Genomic_DNA"/>
</dbReference>
<evidence type="ECO:0000256" key="2">
    <source>
        <dbReference type="RuleBase" id="RU362080"/>
    </source>
</evidence>
<dbReference type="NCBIfam" id="TIGR01552">
    <property type="entry name" value="phd_fam"/>
    <property type="match status" value="1"/>
</dbReference>
<dbReference type="GO" id="GO:0097351">
    <property type="term" value="F:toxin sequestering activity"/>
    <property type="evidence" value="ECO:0007669"/>
    <property type="project" value="TreeGrafter"/>
</dbReference>
<evidence type="ECO:0000313" key="7">
    <source>
        <dbReference type="Proteomes" id="UP000466894"/>
    </source>
</evidence>
<gene>
    <name evidence="4" type="primary">vapB47</name>
    <name evidence="5" type="ORF">BST37_12975</name>
    <name evidence="4" type="ORF">MNVI_16390</name>
</gene>
<dbReference type="EMBL" id="AP022583">
    <property type="protein sequence ID" value="BBY06321.1"/>
    <property type="molecule type" value="Genomic_DNA"/>
</dbReference>
<dbReference type="InterPro" id="IPR051416">
    <property type="entry name" value="phD-YefM_TA_antitoxins"/>
</dbReference>
<sequence>MCYMERIGVRELRQNASRYLARVATGETFEITQRGRLVARIVPAGGDPWADLVAAGEVIPASADEDLLAEPPGDFGPGLSDALERLREDER</sequence>
<dbReference type="AlphaFoldDB" id="A0A7I7PCH8"/>
<dbReference type="Gene3D" id="3.40.1620.10">
    <property type="entry name" value="YefM-like domain"/>
    <property type="match status" value="1"/>
</dbReference>
<proteinExistence type="inferred from homology"/>
<dbReference type="Pfam" id="PF02604">
    <property type="entry name" value="PhdYeFM_antitox"/>
    <property type="match status" value="1"/>
</dbReference>
<comment type="similarity">
    <text evidence="1 2">Belongs to the phD/YefM antitoxin family.</text>
</comment>
<dbReference type="Proteomes" id="UP000192374">
    <property type="component" value="Unassembled WGS sequence"/>
</dbReference>
<evidence type="ECO:0000256" key="3">
    <source>
        <dbReference type="SAM" id="MobiDB-lite"/>
    </source>
</evidence>
<keyword evidence="6" id="KW-1185">Reference proteome</keyword>
<comment type="function">
    <text evidence="2">Antitoxin component of a type II toxin-antitoxin (TA) system.</text>
</comment>
<reference evidence="4" key="3">
    <citation type="submission" date="2020-02" db="EMBL/GenBank/DDBJ databases">
        <authorList>
            <person name="Matsumoto Y."/>
            <person name="Motooka D."/>
            <person name="Nakamura S."/>
        </authorList>
    </citation>
    <scope>NUCLEOTIDE SEQUENCE</scope>
    <source>
        <strain evidence="4">JCM 16367</strain>
    </source>
</reference>
<evidence type="ECO:0000313" key="6">
    <source>
        <dbReference type="Proteomes" id="UP000192374"/>
    </source>
</evidence>
<protein>
    <recommendedName>
        <fullName evidence="2">Antitoxin</fullName>
    </recommendedName>
</protein>
<dbReference type="PANTHER" id="PTHR35377">
    <property type="entry name" value="ANTITOXIN VAPB49-RELATED-RELATED"/>
    <property type="match status" value="1"/>
</dbReference>